<organism evidence="2 3">
    <name type="scientific">Liparis tanakae</name>
    <name type="common">Tanaka's snailfish</name>
    <dbReference type="NCBI Taxonomy" id="230148"/>
    <lineage>
        <taxon>Eukaryota</taxon>
        <taxon>Metazoa</taxon>
        <taxon>Chordata</taxon>
        <taxon>Craniata</taxon>
        <taxon>Vertebrata</taxon>
        <taxon>Euteleostomi</taxon>
        <taxon>Actinopterygii</taxon>
        <taxon>Neopterygii</taxon>
        <taxon>Teleostei</taxon>
        <taxon>Neoteleostei</taxon>
        <taxon>Acanthomorphata</taxon>
        <taxon>Eupercaria</taxon>
        <taxon>Perciformes</taxon>
        <taxon>Cottioidei</taxon>
        <taxon>Cottales</taxon>
        <taxon>Liparidae</taxon>
        <taxon>Liparis</taxon>
    </lineage>
</organism>
<reference evidence="2 3" key="1">
    <citation type="submission" date="2019-03" db="EMBL/GenBank/DDBJ databases">
        <title>First draft genome of Liparis tanakae, snailfish: a comprehensive survey of snailfish specific genes.</title>
        <authorList>
            <person name="Kim W."/>
            <person name="Song I."/>
            <person name="Jeong J.-H."/>
            <person name="Kim D."/>
            <person name="Kim S."/>
            <person name="Ryu S."/>
            <person name="Song J.Y."/>
            <person name="Lee S.K."/>
        </authorList>
    </citation>
    <scope>NUCLEOTIDE SEQUENCE [LARGE SCALE GENOMIC DNA]</scope>
    <source>
        <tissue evidence="2">Muscle</tissue>
    </source>
</reference>
<evidence type="ECO:0000256" key="1">
    <source>
        <dbReference type="SAM" id="MobiDB-lite"/>
    </source>
</evidence>
<keyword evidence="3" id="KW-1185">Reference proteome</keyword>
<name>A0A4Z2FIA6_9TELE</name>
<sequence>MAVARLTPFLPGIAHSQFIRFMVPSGFFVGTATKPCVEHKTRNTPGAVVNTHPRVPEQVSRQNNVTRRDAGPTGSPQRFLQVHARLSEQLGQAFGFQLLAGGIQERRERHVDRTGEMSRQRVCEGEEEE</sequence>
<comment type="caution">
    <text evidence="2">The sequence shown here is derived from an EMBL/GenBank/DDBJ whole genome shotgun (WGS) entry which is preliminary data.</text>
</comment>
<dbReference type="Proteomes" id="UP000314294">
    <property type="component" value="Unassembled WGS sequence"/>
</dbReference>
<feature type="region of interest" description="Disordered" evidence="1">
    <location>
        <begin position="109"/>
        <end position="129"/>
    </location>
</feature>
<accession>A0A4Z2FIA6</accession>
<gene>
    <name evidence="2" type="ORF">EYF80_048867</name>
</gene>
<dbReference type="EMBL" id="SRLO01001145">
    <property type="protein sequence ID" value="TNN40957.1"/>
    <property type="molecule type" value="Genomic_DNA"/>
</dbReference>
<evidence type="ECO:0000313" key="2">
    <source>
        <dbReference type="EMBL" id="TNN40957.1"/>
    </source>
</evidence>
<proteinExistence type="predicted"/>
<evidence type="ECO:0000313" key="3">
    <source>
        <dbReference type="Proteomes" id="UP000314294"/>
    </source>
</evidence>
<dbReference type="AlphaFoldDB" id="A0A4Z2FIA6"/>
<protein>
    <submittedName>
        <fullName evidence="2">Uncharacterized protein</fullName>
    </submittedName>
</protein>